<dbReference type="Proteomes" id="UP001271792">
    <property type="component" value="Unassembled WGS sequence"/>
</dbReference>
<dbReference type="InterPro" id="IPR005158">
    <property type="entry name" value="BTAD"/>
</dbReference>
<feature type="repeat" description="TPR" evidence="3">
    <location>
        <begin position="796"/>
        <end position="829"/>
    </location>
</feature>
<dbReference type="SUPFAM" id="SSF46894">
    <property type="entry name" value="C-terminal effector domain of the bipartite response regulators"/>
    <property type="match status" value="1"/>
</dbReference>
<dbReference type="Gene3D" id="1.10.10.10">
    <property type="entry name" value="Winged helix-like DNA-binding domain superfamily/Winged helix DNA-binding domain"/>
    <property type="match status" value="1"/>
</dbReference>
<reference evidence="6 7" key="1">
    <citation type="submission" date="2023-11" db="EMBL/GenBank/DDBJ databases">
        <title>Lentzea sokolovensis, sp. nov., Lentzea kristufkii, sp. nov., and Lentzea miocenensis, sp. nov., rare actinobacteria from Sokolov Coal Basin, Miocene lacustrine sediment, Czech Republic.</title>
        <authorList>
            <person name="Lara A."/>
            <person name="Kotroba L."/>
            <person name="Nouioui I."/>
            <person name="Neumann-Schaal M."/>
            <person name="Mast Y."/>
            <person name="Chronakova A."/>
        </authorList>
    </citation>
    <scope>NUCLEOTIDE SEQUENCE [LARGE SCALE GENOMIC DNA]</scope>
    <source>
        <strain evidence="6 7">BCCO 10_0798</strain>
    </source>
</reference>
<name>A0ABU4TZD1_9PSEU</name>
<dbReference type="PANTHER" id="PTHR47691">
    <property type="entry name" value="REGULATOR-RELATED"/>
    <property type="match status" value="1"/>
</dbReference>
<dbReference type="Gene3D" id="3.40.50.300">
    <property type="entry name" value="P-loop containing nucleotide triphosphate hydrolases"/>
    <property type="match status" value="1"/>
</dbReference>
<dbReference type="InterPro" id="IPR002182">
    <property type="entry name" value="NB-ARC"/>
</dbReference>
<evidence type="ECO:0000256" key="2">
    <source>
        <dbReference type="ARBA" id="ARBA00023125"/>
    </source>
</evidence>
<keyword evidence="2 4" id="KW-0238">DNA-binding</keyword>
<dbReference type="InterPro" id="IPR036388">
    <property type="entry name" value="WH-like_DNA-bd_sf"/>
</dbReference>
<dbReference type="Pfam" id="PF03704">
    <property type="entry name" value="BTAD"/>
    <property type="match status" value="1"/>
</dbReference>
<keyword evidence="7" id="KW-1185">Reference proteome</keyword>
<dbReference type="RefSeq" id="WP_319987336.1">
    <property type="nucleotide sequence ID" value="NZ_JAXAVV010000016.1"/>
</dbReference>
<dbReference type="PRINTS" id="PR00364">
    <property type="entry name" value="DISEASERSIST"/>
</dbReference>
<dbReference type="InterPro" id="IPR027417">
    <property type="entry name" value="P-loop_NTPase"/>
</dbReference>
<dbReference type="InterPro" id="IPR016032">
    <property type="entry name" value="Sig_transdc_resp-reg_C-effctor"/>
</dbReference>
<dbReference type="PROSITE" id="PS50005">
    <property type="entry name" value="TPR"/>
    <property type="match status" value="1"/>
</dbReference>
<gene>
    <name evidence="6" type="ORF">SK571_29465</name>
</gene>
<dbReference type="EMBL" id="JAXAVV010000016">
    <property type="protein sequence ID" value="MDX8053520.1"/>
    <property type="molecule type" value="Genomic_DNA"/>
</dbReference>
<feature type="DNA-binding region" description="OmpR/PhoB-type" evidence="4">
    <location>
        <begin position="1"/>
        <end position="101"/>
    </location>
</feature>
<dbReference type="Pfam" id="PF00931">
    <property type="entry name" value="NB-ARC"/>
    <property type="match status" value="1"/>
</dbReference>
<dbReference type="SUPFAM" id="SSF48452">
    <property type="entry name" value="TPR-like"/>
    <property type="match status" value="2"/>
</dbReference>
<dbReference type="PROSITE" id="PS51755">
    <property type="entry name" value="OMPR_PHOB"/>
    <property type="match status" value="1"/>
</dbReference>
<evidence type="ECO:0000313" key="7">
    <source>
        <dbReference type="Proteomes" id="UP001271792"/>
    </source>
</evidence>
<comment type="similarity">
    <text evidence="1">Belongs to the AfsR/DnrI/RedD regulatory family.</text>
</comment>
<dbReference type="InterPro" id="IPR011990">
    <property type="entry name" value="TPR-like_helical_dom_sf"/>
</dbReference>
<feature type="domain" description="OmpR/PhoB-type" evidence="5">
    <location>
        <begin position="1"/>
        <end position="101"/>
    </location>
</feature>
<dbReference type="SUPFAM" id="SSF52540">
    <property type="entry name" value="P-loop containing nucleoside triphosphate hydrolases"/>
    <property type="match status" value="1"/>
</dbReference>
<dbReference type="SMART" id="SM00028">
    <property type="entry name" value="TPR"/>
    <property type="match status" value="4"/>
</dbReference>
<sequence length="989" mass="108143">MALVDARFTILGPTGIRVGDDVDTQWGPLKERAVLAVLLTRPGASVPASELIDWVWSDERELPKNPSHALHLYSSRIRNALESLPNRVELSVSNGAYRLNVPRSAVDYFQFRDHLDRARELARGGAHQQALTAIRSAFTIWQHQVPLEDLKSDRAASWRRNAQLNQQIPAYNLLCGELLVLGEYNAVLEALDDLEPDYLLHPVLLKRRLDALHRLMRTDEATQLYLSMHKAFRVDRNDVAADDLRKFHDKLQEHGVAHVEPAAGTANVPAPQQLPLDVPLFVGHEDKLAALDAMATQPGVVVVSGSGGVGKTALTVHWAHTRRSSFPGVLFVDLQGFSDGAVLDASSVVDRFLQGLGVPPDRIANPEHRLAKLQSLLSGRRLLVVLDNVRDVDQIHRLLPLFSSCVVVVTSRSKLSGLAARLAPRRIPIGPLEAEEASRLLLDRIGERIGSGGELVELTRVCGGLPIALKVLANHIATRPGVRLGAFVDHFRERGVLDIGTMHGPRAVFMQSLRALEPDAHFLFRTIGAHPGPDISVSAAAAMASLPVCRVQEALDALVEAHLLEQAGELDRFKLHDLLREFSAGLLEDPGERTVVEHRMLDFYLRTAENADVRVLPAMVRVPTPDAGNDVRAIEFCDAASAHRWCTAEARNIVALVRFAIDAGHFEYAMQIPQLVGQIWLRQGLTAEVLDLLHAGLAAARSLGKAAEIGAADLMQQIGHTYLLRQEYGRAEHYVHSAHLGYLRAGGNQTSGIAICLHTGARILVATGNIPMGLDSHIRALALVRQLGESGRGLERIFLFRTGEAYQKAFEYEQAASYYHQALSLAQTQGDEASEATILQLLGSLSFARERTAEARAFAEDALRKHARQLAIGRVGEVCALLSQVEAEAGNSLKAKQYARQAIRFCGRAGASLSEATALCVLGRILGQADQRDGAVEALERAEAILLDLDPDRAGQVTSELRHLRAEIDIPAARVHSPVVERGSEVRRP</sequence>
<evidence type="ECO:0000313" key="6">
    <source>
        <dbReference type="EMBL" id="MDX8053520.1"/>
    </source>
</evidence>
<dbReference type="PANTHER" id="PTHR47691:SF3">
    <property type="entry name" value="HTH-TYPE TRANSCRIPTIONAL REGULATOR RV0890C-RELATED"/>
    <property type="match status" value="1"/>
</dbReference>
<evidence type="ECO:0000256" key="4">
    <source>
        <dbReference type="PROSITE-ProRule" id="PRU01091"/>
    </source>
</evidence>
<evidence type="ECO:0000259" key="5">
    <source>
        <dbReference type="PROSITE" id="PS51755"/>
    </source>
</evidence>
<accession>A0ABU4TZD1</accession>
<proteinExistence type="inferred from homology"/>
<comment type="caution">
    <text evidence="6">The sequence shown here is derived from an EMBL/GenBank/DDBJ whole genome shotgun (WGS) entry which is preliminary data.</text>
</comment>
<dbReference type="Gene3D" id="1.25.40.10">
    <property type="entry name" value="Tetratricopeptide repeat domain"/>
    <property type="match status" value="3"/>
</dbReference>
<evidence type="ECO:0000256" key="3">
    <source>
        <dbReference type="PROSITE-ProRule" id="PRU00339"/>
    </source>
</evidence>
<organism evidence="6 7">
    <name type="scientific">Lentzea kristufekii</name>
    <dbReference type="NCBI Taxonomy" id="3095430"/>
    <lineage>
        <taxon>Bacteria</taxon>
        <taxon>Bacillati</taxon>
        <taxon>Actinomycetota</taxon>
        <taxon>Actinomycetes</taxon>
        <taxon>Pseudonocardiales</taxon>
        <taxon>Pseudonocardiaceae</taxon>
        <taxon>Lentzea</taxon>
    </lineage>
</organism>
<keyword evidence="3" id="KW-0802">TPR repeat</keyword>
<dbReference type="InterPro" id="IPR001867">
    <property type="entry name" value="OmpR/PhoB-type_DNA-bd"/>
</dbReference>
<dbReference type="InterPro" id="IPR019734">
    <property type="entry name" value="TPR_rpt"/>
</dbReference>
<evidence type="ECO:0000256" key="1">
    <source>
        <dbReference type="ARBA" id="ARBA00005820"/>
    </source>
</evidence>
<protein>
    <submittedName>
        <fullName evidence="6">NB-ARC domain-containing protein</fullName>
    </submittedName>
</protein>